<dbReference type="OrthoDB" id="9803878at2"/>
<reference evidence="1 2" key="1">
    <citation type="submission" date="2019-05" db="EMBL/GenBank/DDBJ databases">
        <authorList>
            <person name="Zhou X."/>
        </authorList>
    </citation>
    <scope>NUCLEOTIDE SEQUENCE [LARGE SCALE GENOMIC DNA]</scope>
    <source>
        <strain evidence="1 2">DSM 432</strain>
    </source>
</reference>
<dbReference type="EMBL" id="VAUP01000004">
    <property type="protein sequence ID" value="TLX44699.1"/>
    <property type="molecule type" value="Genomic_DNA"/>
</dbReference>
<accession>A0A6C1KKA8</accession>
<evidence type="ECO:0000313" key="2">
    <source>
        <dbReference type="Proteomes" id="UP000305131"/>
    </source>
</evidence>
<name>A0A6C1KKA8_XANAU</name>
<evidence type="ECO:0000313" key="1">
    <source>
        <dbReference type="EMBL" id="TLX44699.1"/>
    </source>
</evidence>
<dbReference type="AlphaFoldDB" id="A0A6C1KKA8"/>
<protein>
    <submittedName>
        <fullName evidence="1">Uncharacterized protein</fullName>
    </submittedName>
</protein>
<comment type="caution">
    <text evidence="1">The sequence shown here is derived from an EMBL/GenBank/DDBJ whole genome shotgun (WGS) entry which is preliminary data.</text>
</comment>
<sequence length="86" mass="9290">MTGKRKWYSWECKAKVAPAAKHGVHPTMVNVSKKRAVEGMVTVFSGKAEAADAAHNGELTRTTCSPAAGLMRSQYRVLHLACAFNA</sequence>
<organism evidence="1 2">
    <name type="scientific">Xanthobacter autotrophicus</name>
    <dbReference type="NCBI Taxonomy" id="280"/>
    <lineage>
        <taxon>Bacteria</taxon>
        <taxon>Pseudomonadati</taxon>
        <taxon>Pseudomonadota</taxon>
        <taxon>Alphaproteobacteria</taxon>
        <taxon>Hyphomicrobiales</taxon>
        <taxon>Xanthobacteraceae</taxon>
        <taxon>Xanthobacter</taxon>
    </lineage>
</organism>
<dbReference type="Proteomes" id="UP000305131">
    <property type="component" value="Unassembled WGS sequence"/>
</dbReference>
<gene>
    <name evidence="1" type="ORF">FBQ73_01165</name>
</gene>
<proteinExistence type="predicted"/>